<protein>
    <recommendedName>
        <fullName evidence="3">Helix-turn-helix domain protein</fullName>
    </recommendedName>
</protein>
<evidence type="ECO:0008006" key="3">
    <source>
        <dbReference type="Google" id="ProtNLM"/>
    </source>
</evidence>
<dbReference type="AlphaFoldDB" id="A0A0P1E9S5"/>
<dbReference type="SUPFAM" id="SSF46955">
    <property type="entry name" value="Putative DNA-binding domain"/>
    <property type="match status" value="1"/>
</dbReference>
<dbReference type="EMBL" id="CYPS01000067">
    <property type="protein sequence ID" value="CUH45459.1"/>
    <property type="molecule type" value="Genomic_DNA"/>
</dbReference>
<dbReference type="InterPro" id="IPR009061">
    <property type="entry name" value="DNA-bd_dom_put_sf"/>
</dbReference>
<proteinExistence type="predicted"/>
<sequence length="69" mass="7983">MVHKPQKKLLCTKEVAALSGLSVSFFEKHRNDGIGPRHLKIGSRVFYEADDFEFWLNCHRRDPGGFSYD</sequence>
<dbReference type="Proteomes" id="UP000050786">
    <property type="component" value="Unassembled WGS sequence"/>
</dbReference>
<accession>A0A0P1E9S5</accession>
<name>A0A0P1E9S5_9RHOB</name>
<reference evidence="2" key="1">
    <citation type="submission" date="2015-09" db="EMBL/GenBank/DDBJ databases">
        <authorList>
            <person name="Rodrigo-Torres L."/>
            <person name="Arahal D.R."/>
        </authorList>
    </citation>
    <scope>NUCLEOTIDE SEQUENCE [LARGE SCALE GENOMIC DNA]</scope>
    <source>
        <strain evidence="2">CECT 4293</strain>
    </source>
</reference>
<evidence type="ECO:0000313" key="2">
    <source>
        <dbReference type="Proteomes" id="UP000050786"/>
    </source>
</evidence>
<keyword evidence="2" id="KW-1185">Reference proteome</keyword>
<gene>
    <name evidence="1" type="ORF">RUM4293_04374</name>
</gene>
<evidence type="ECO:0000313" key="1">
    <source>
        <dbReference type="EMBL" id="CUH45459.1"/>
    </source>
</evidence>
<organism evidence="1 2">
    <name type="scientific">Ruegeria atlantica</name>
    <dbReference type="NCBI Taxonomy" id="81569"/>
    <lineage>
        <taxon>Bacteria</taxon>
        <taxon>Pseudomonadati</taxon>
        <taxon>Pseudomonadota</taxon>
        <taxon>Alphaproteobacteria</taxon>
        <taxon>Rhodobacterales</taxon>
        <taxon>Roseobacteraceae</taxon>
        <taxon>Ruegeria</taxon>
    </lineage>
</organism>